<sequence length="83" mass="9268">MTLSASLACLWFVLANILAMLPSRRSHWPQAYALIAAGLPILGLVIYQHGIWWGLLVLAGAMSVLRWPLIYLARWIARKLGRG</sequence>
<dbReference type="EMBL" id="JADMKU010000011">
    <property type="protein sequence ID" value="MBR9652058.1"/>
    <property type="molecule type" value="Genomic_DNA"/>
</dbReference>
<evidence type="ECO:0000313" key="3">
    <source>
        <dbReference type="Proteomes" id="UP001195941"/>
    </source>
</evidence>
<feature type="transmembrane region" description="Helical" evidence="1">
    <location>
        <begin position="29"/>
        <end position="47"/>
    </location>
</feature>
<evidence type="ECO:0000256" key="1">
    <source>
        <dbReference type="SAM" id="Phobius"/>
    </source>
</evidence>
<gene>
    <name evidence="2" type="ORF">IT775_13105</name>
</gene>
<keyword evidence="1" id="KW-0812">Transmembrane</keyword>
<keyword evidence="3" id="KW-1185">Reference proteome</keyword>
<name>A0ABS5HT25_9RHOB</name>
<organism evidence="2 3">
    <name type="scientific">Thalassovita aquimarina</name>
    <dbReference type="NCBI Taxonomy" id="2785917"/>
    <lineage>
        <taxon>Bacteria</taxon>
        <taxon>Pseudomonadati</taxon>
        <taxon>Pseudomonadota</taxon>
        <taxon>Alphaproteobacteria</taxon>
        <taxon>Rhodobacterales</taxon>
        <taxon>Roseobacteraceae</taxon>
        <taxon>Thalassovita</taxon>
    </lineage>
</organism>
<evidence type="ECO:0000313" key="2">
    <source>
        <dbReference type="EMBL" id="MBR9652058.1"/>
    </source>
</evidence>
<dbReference type="RefSeq" id="WP_212701576.1">
    <property type="nucleotide sequence ID" value="NZ_JADMKU010000011.1"/>
</dbReference>
<dbReference type="InterPro" id="IPR018919">
    <property type="entry name" value="DUF2484"/>
</dbReference>
<dbReference type="Pfam" id="PF10658">
    <property type="entry name" value="DUF2484"/>
    <property type="match status" value="1"/>
</dbReference>
<keyword evidence="1" id="KW-1133">Transmembrane helix</keyword>
<feature type="transmembrane region" description="Helical" evidence="1">
    <location>
        <begin position="54"/>
        <end position="77"/>
    </location>
</feature>
<comment type="caution">
    <text evidence="2">The sequence shown here is derived from an EMBL/GenBank/DDBJ whole genome shotgun (WGS) entry which is preliminary data.</text>
</comment>
<keyword evidence="1" id="KW-0472">Membrane</keyword>
<reference evidence="2 3" key="1">
    <citation type="journal article" date="2021" name="Arch. Microbiol.">
        <title>Thalassobius aquimarinus sp. nov., isolated from the Sea of Japan seashore.</title>
        <authorList>
            <person name="Kurilenko V.V."/>
            <person name="Romanenko L.A."/>
            <person name="Chernysheva N.Y."/>
            <person name="Velansky P.V."/>
            <person name="Tekutyeva L.A."/>
            <person name="Isaeva M.P."/>
            <person name="Mikhailov V.V."/>
        </authorList>
    </citation>
    <scope>NUCLEOTIDE SEQUENCE [LARGE SCALE GENOMIC DNA]</scope>
    <source>
        <strain evidence="2 3">KMM 8518</strain>
    </source>
</reference>
<dbReference type="Proteomes" id="UP001195941">
    <property type="component" value="Unassembled WGS sequence"/>
</dbReference>
<proteinExistence type="predicted"/>
<accession>A0ABS5HT25</accession>
<protein>
    <submittedName>
        <fullName evidence="2">DUF2484 family protein</fullName>
    </submittedName>
</protein>